<keyword evidence="5 14" id="KW-0999">Mitochondrion inner membrane</keyword>
<keyword evidence="4" id="KW-0479">Metal-binding</keyword>
<evidence type="ECO:0000256" key="1">
    <source>
        <dbReference type="ARBA" id="ARBA00004137"/>
    </source>
</evidence>
<keyword evidence="6" id="KW-0862">Zinc</keyword>
<reference evidence="16 17" key="1">
    <citation type="journal article" date="2018" name="Sci. Rep.">
        <title>Genomic signatures of local adaptation to the degree of environmental predictability in rotifers.</title>
        <authorList>
            <person name="Franch-Gras L."/>
            <person name="Hahn C."/>
            <person name="Garcia-Roger E.M."/>
            <person name="Carmona M.J."/>
            <person name="Serra M."/>
            <person name="Gomez A."/>
        </authorList>
    </citation>
    <scope>NUCLEOTIDE SEQUENCE [LARGE SCALE GENOMIC DNA]</scope>
    <source>
        <strain evidence="16">HYR1</strain>
    </source>
</reference>
<evidence type="ECO:0000256" key="12">
    <source>
        <dbReference type="ARBA" id="ARBA00023186"/>
    </source>
</evidence>
<comment type="caution">
    <text evidence="16">The sequence shown here is derived from an EMBL/GenBank/DDBJ whole genome shotgun (WGS) entry which is preliminary data.</text>
</comment>
<comment type="function">
    <text evidence="13">Mitochondrial intermembrane chaperone that participates in the import and insertion of multi-pass transmembrane proteins into the mitochondrial inner membrane. May also be required for the transfer of beta-barrel precursors from the TOM complex to the sorting and assembly machinery (SAM complex) of the outer membrane. Acts as a chaperone-like protein that protects the hydrophobic precursors from aggregation and guide them through the mitochondrial intermembrane space.</text>
</comment>
<dbReference type="PANTHER" id="PTHR11038">
    <property type="entry name" value="MITOCHONDRIAL IMPORT INNER MEMBRANE TRANSLOCASE SUBUNIT TIM10"/>
    <property type="match status" value="1"/>
</dbReference>
<accession>A0A3M7Q2N5</accession>
<dbReference type="Gene3D" id="1.10.287.810">
    <property type="entry name" value="Mitochondrial import inner membrane translocase subunit tim13 like domains"/>
    <property type="match status" value="1"/>
</dbReference>
<evidence type="ECO:0000256" key="9">
    <source>
        <dbReference type="ARBA" id="ARBA00023128"/>
    </source>
</evidence>
<gene>
    <name evidence="16" type="ORF">BpHYR1_019556</name>
</gene>
<dbReference type="InterPro" id="IPR004217">
    <property type="entry name" value="Tim10-like"/>
</dbReference>
<sequence length="93" mass="10404">MNANAALTQQQLQVASEIEIEMMQDLYTKMTASCHKKCIPPKYHENDLTKGESVCIDRCVAKYFEIHDRVGKKLTALSTQQAQLAETPPPPPS</sequence>
<protein>
    <recommendedName>
        <fullName evidence="14">Mitochondrial import inner membrane translocase subunit</fullName>
    </recommendedName>
</protein>
<keyword evidence="3 14" id="KW-0813">Transport</keyword>
<name>A0A3M7Q2N5_BRAPC</name>
<dbReference type="FunFam" id="1.10.287.810:FF:000002">
    <property type="entry name" value="Mitochondrial import inner membrane translocase subunit tim10"/>
    <property type="match status" value="1"/>
</dbReference>
<keyword evidence="7 14" id="KW-0653">Protein transport</keyword>
<dbReference type="OrthoDB" id="274922at2759"/>
<dbReference type="PANTHER" id="PTHR11038:SF16">
    <property type="entry name" value="MITOCHONDRIAL IMPORT INNER MEMBRANE TRANSLOCASE SUBUNIT TIM10"/>
    <property type="match status" value="1"/>
</dbReference>
<keyword evidence="10" id="KW-0472">Membrane</keyword>
<dbReference type="GO" id="GO:0045039">
    <property type="term" value="P:protein insertion into mitochondrial inner membrane"/>
    <property type="evidence" value="ECO:0007669"/>
    <property type="project" value="UniProtKB-ARBA"/>
</dbReference>
<keyword evidence="8 14" id="KW-0811">Translocation</keyword>
<comment type="function">
    <text evidence="14">Mitochondrial intermembrane chaperone that participates in the import and insertion of some multi-pass transmembrane proteins into the mitochondrial inner membrane. Also required for the transfer of beta-barrel precursors from the TOM complex to the sorting and assembly machinery (SAM complex) of the outer membrane. Acts as a chaperone-like protein that protects the hydrophobic precursors from aggregation and guide them through the mitochondrial intermembrane space.</text>
</comment>
<dbReference type="Proteomes" id="UP000276133">
    <property type="component" value="Unassembled WGS sequence"/>
</dbReference>
<evidence type="ECO:0000259" key="15">
    <source>
        <dbReference type="Pfam" id="PF02953"/>
    </source>
</evidence>
<evidence type="ECO:0000256" key="11">
    <source>
        <dbReference type="ARBA" id="ARBA00023157"/>
    </source>
</evidence>
<evidence type="ECO:0000256" key="3">
    <source>
        <dbReference type="ARBA" id="ARBA00022448"/>
    </source>
</evidence>
<dbReference type="SUPFAM" id="SSF144122">
    <property type="entry name" value="Tim10-like"/>
    <property type="match status" value="1"/>
</dbReference>
<comment type="subunit">
    <text evidence="14">Heterohexamer.</text>
</comment>
<keyword evidence="12 14" id="KW-0143">Chaperone</keyword>
<evidence type="ECO:0000256" key="13">
    <source>
        <dbReference type="ARBA" id="ARBA00025311"/>
    </source>
</evidence>
<keyword evidence="11 14" id="KW-1015">Disulfide bond</keyword>
<evidence type="ECO:0000313" key="16">
    <source>
        <dbReference type="EMBL" id="RNA05716.1"/>
    </source>
</evidence>
<dbReference type="InterPro" id="IPR035427">
    <property type="entry name" value="Tim10-like_dom_sf"/>
</dbReference>
<dbReference type="GO" id="GO:0005743">
    <property type="term" value="C:mitochondrial inner membrane"/>
    <property type="evidence" value="ECO:0007669"/>
    <property type="project" value="UniProtKB-SubCell"/>
</dbReference>
<dbReference type="Pfam" id="PF02953">
    <property type="entry name" value="zf-Tim10_DDP"/>
    <property type="match status" value="1"/>
</dbReference>
<dbReference type="EMBL" id="REGN01007624">
    <property type="protein sequence ID" value="RNA05716.1"/>
    <property type="molecule type" value="Genomic_DNA"/>
</dbReference>
<evidence type="ECO:0000256" key="10">
    <source>
        <dbReference type="ARBA" id="ARBA00023136"/>
    </source>
</evidence>
<keyword evidence="17" id="KW-1185">Reference proteome</keyword>
<organism evidence="16 17">
    <name type="scientific">Brachionus plicatilis</name>
    <name type="common">Marine rotifer</name>
    <name type="synonym">Brachionus muelleri</name>
    <dbReference type="NCBI Taxonomy" id="10195"/>
    <lineage>
        <taxon>Eukaryota</taxon>
        <taxon>Metazoa</taxon>
        <taxon>Spiralia</taxon>
        <taxon>Gnathifera</taxon>
        <taxon>Rotifera</taxon>
        <taxon>Eurotatoria</taxon>
        <taxon>Monogononta</taxon>
        <taxon>Pseudotrocha</taxon>
        <taxon>Ploima</taxon>
        <taxon>Brachionidae</taxon>
        <taxon>Brachionus</taxon>
    </lineage>
</organism>
<evidence type="ECO:0000256" key="6">
    <source>
        <dbReference type="ARBA" id="ARBA00022833"/>
    </source>
</evidence>
<evidence type="ECO:0000256" key="7">
    <source>
        <dbReference type="ARBA" id="ARBA00022927"/>
    </source>
</evidence>
<dbReference type="AlphaFoldDB" id="A0A3M7Q2N5"/>
<evidence type="ECO:0000256" key="2">
    <source>
        <dbReference type="ARBA" id="ARBA00006720"/>
    </source>
</evidence>
<keyword evidence="9 14" id="KW-0496">Mitochondrion</keyword>
<comment type="subcellular location">
    <subcellularLocation>
        <location evidence="1 14">Mitochondrion inner membrane</location>
        <topology evidence="1 14">Peripheral membrane protein</topology>
        <orientation evidence="1 14">Intermembrane side</orientation>
    </subcellularLocation>
</comment>
<evidence type="ECO:0000256" key="5">
    <source>
        <dbReference type="ARBA" id="ARBA00022792"/>
    </source>
</evidence>
<evidence type="ECO:0000313" key="17">
    <source>
        <dbReference type="Proteomes" id="UP000276133"/>
    </source>
</evidence>
<proteinExistence type="inferred from homology"/>
<dbReference type="STRING" id="10195.A0A3M7Q2N5"/>
<dbReference type="GO" id="GO:0046872">
    <property type="term" value="F:metal ion binding"/>
    <property type="evidence" value="ECO:0007669"/>
    <property type="project" value="UniProtKB-KW"/>
</dbReference>
<evidence type="ECO:0000256" key="8">
    <source>
        <dbReference type="ARBA" id="ARBA00023010"/>
    </source>
</evidence>
<evidence type="ECO:0000256" key="4">
    <source>
        <dbReference type="ARBA" id="ARBA00022723"/>
    </source>
</evidence>
<feature type="domain" description="Tim10-like" evidence="15">
    <location>
        <begin position="13"/>
        <end position="75"/>
    </location>
</feature>
<comment type="domain">
    <text evidence="14">The twin CX3C motif contains 4 conserved Cys residues that form 2 disulfide bonds in the mitochondrial intermembrane space.</text>
</comment>
<dbReference type="GO" id="GO:0015031">
    <property type="term" value="P:protein transport"/>
    <property type="evidence" value="ECO:0007669"/>
    <property type="project" value="UniProtKB-KW"/>
</dbReference>
<comment type="similarity">
    <text evidence="2 14">Belongs to the small Tim family.</text>
</comment>
<evidence type="ECO:0000256" key="14">
    <source>
        <dbReference type="RuleBase" id="RU367043"/>
    </source>
</evidence>